<proteinExistence type="predicted"/>
<name>A0A2D2D7H8_METT3</name>
<reference evidence="3" key="1">
    <citation type="submission" date="2017-10" db="EMBL/GenBank/DDBJ databases">
        <title>Completed PacBio SMRT sequence of Methylosinus trichosporium OB3b reveals presence of a third large plasmid.</title>
        <authorList>
            <person name="Charles T.C."/>
            <person name="Lynch M.D.J."/>
            <person name="Heil J.R."/>
            <person name="Cheng J."/>
        </authorList>
    </citation>
    <scope>NUCLEOTIDE SEQUENCE [LARGE SCALE GENOMIC DNA]</scope>
    <source>
        <strain evidence="3">OB3b</strain>
        <plasmid evidence="3">pob3b2</plasmid>
    </source>
</reference>
<dbReference type="Pfam" id="PF10074">
    <property type="entry name" value="RovC_DNA-bd"/>
    <property type="match status" value="1"/>
</dbReference>
<evidence type="ECO:0000313" key="3">
    <source>
        <dbReference type="Proteomes" id="UP000230709"/>
    </source>
</evidence>
<accession>A0A2D2D7H8</accession>
<dbReference type="KEGG" id="mtw:CQW49_23215"/>
<dbReference type="AlphaFoldDB" id="A0A2D2D7H8"/>
<dbReference type="InterPro" id="IPR018754">
    <property type="entry name" value="RovC-like_DNA-bd"/>
</dbReference>
<gene>
    <name evidence="2" type="ORF">CQW49_23215</name>
</gene>
<evidence type="ECO:0000259" key="1">
    <source>
        <dbReference type="Pfam" id="PF10074"/>
    </source>
</evidence>
<evidence type="ECO:0000313" key="2">
    <source>
        <dbReference type="EMBL" id="ATQ70902.1"/>
    </source>
</evidence>
<keyword evidence="3" id="KW-1185">Reference proteome</keyword>
<dbReference type="RefSeq" id="WP_099832116.1">
    <property type="nucleotide sequence ID" value="NZ_CP023739.1"/>
</dbReference>
<feature type="domain" description="T6SS Transcription factor RovC-like DNA binding" evidence="1">
    <location>
        <begin position="10"/>
        <end position="82"/>
    </location>
</feature>
<keyword evidence="2" id="KW-0614">Plasmid</keyword>
<protein>
    <submittedName>
        <fullName evidence="2">DUF2285 domain-containing protein</fullName>
    </submittedName>
</protein>
<geneLocation type="plasmid" evidence="3">
    <name>pob3b2</name>
</geneLocation>
<sequence>MDFLPFQDQPPYSARPTSYDERHLVTYLRLLDAEEEGADWREVALTIFGLDSEIEPQRTRLVHESHLSRARWMTHVGYRFLLESRAH</sequence>
<dbReference type="Proteomes" id="UP000230709">
    <property type="component" value="Plasmid pOB3b2"/>
</dbReference>
<dbReference type="EMBL" id="CP023739">
    <property type="protein sequence ID" value="ATQ70902.1"/>
    <property type="molecule type" value="Genomic_DNA"/>
</dbReference>
<organism evidence="2 3">
    <name type="scientific">Methylosinus trichosporium (strain ATCC 35070 / NCIMB 11131 / UNIQEM 75 / OB3b)</name>
    <dbReference type="NCBI Taxonomy" id="595536"/>
    <lineage>
        <taxon>Bacteria</taxon>
        <taxon>Pseudomonadati</taxon>
        <taxon>Pseudomonadota</taxon>
        <taxon>Alphaproteobacteria</taxon>
        <taxon>Hyphomicrobiales</taxon>
        <taxon>Methylocystaceae</taxon>
        <taxon>Methylosinus</taxon>
    </lineage>
</organism>